<dbReference type="SMART" id="SM00382">
    <property type="entry name" value="AAA"/>
    <property type="match status" value="1"/>
</dbReference>
<dbReference type="KEGG" id="teq:TEQUI_0632"/>
<dbReference type="GO" id="GO:0055085">
    <property type="term" value="P:transmembrane transport"/>
    <property type="evidence" value="ECO:0007669"/>
    <property type="project" value="UniProtKB-ARBA"/>
</dbReference>
<keyword evidence="5 7" id="KW-0067">ATP-binding</keyword>
<evidence type="ECO:0000256" key="5">
    <source>
        <dbReference type="ARBA" id="ARBA00022840"/>
    </source>
</evidence>
<dbReference type="FunFam" id="3.40.50.300:FF:000016">
    <property type="entry name" value="Oligopeptide ABC transporter ATP-binding component"/>
    <property type="match status" value="1"/>
</dbReference>
<organism evidence="7 8">
    <name type="scientific">Taylorella equigenitalis (strain MCE9)</name>
    <dbReference type="NCBI Taxonomy" id="937774"/>
    <lineage>
        <taxon>Bacteria</taxon>
        <taxon>Pseudomonadati</taxon>
        <taxon>Pseudomonadota</taxon>
        <taxon>Betaproteobacteria</taxon>
        <taxon>Burkholderiales</taxon>
        <taxon>Alcaligenaceae</taxon>
        <taxon>Taylorella</taxon>
    </lineage>
</organism>
<dbReference type="EMBL" id="CP002456">
    <property type="protein sequence ID" value="ADU91570.1"/>
    <property type="molecule type" value="Genomic_DNA"/>
</dbReference>
<dbReference type="PANTHER" id="PTHR43776:SF7">
    <property type="entry name" value="D,D-DIPEPTIDE TRANSPORT ATP-BINDING PROTEIN DDPF-RELATED"/>
    <property type="match status" value="1"/>
</dbReference>
<dbReference type="SUPFAM" id="SSF52540">
    <property type="entry name" value="P-loop containing nucleoside triphosphate hydrolases"/>
    <property type="match status" value="1"/>
</dbReference>
<dbReference type="PROSITE" id="PS00211">
    <property type="entry name" value="ABC_TRANSPORTER_1"/>
    <property type="match status" value="1"/>
</dbReference>
<dbReference type="CDD" id="cd03257">
    <property type="entry name" value="ABC_NikE_OppD_transporters"/>
    <property type="match status" value="1"/>
</dbReference>
<evidence type="ECO:0000256" key="3">
    <source>
        <dbReference type="ARBA" id="ARBA00022475"/>
    </source>
</evidence>
<accession>A0A654KGQ7</accession>
<evidence type="ECO:0000256" key="4">
    <source>
        <dbReference type="ARBA" id="ARBA00022741"/>
    </source>
</evidence>
<dbReference type="InterPro" id="IPR003439">
    <property type="entry name" value="ABC_transporter-like_ATP-bd"/>
</dbReference>
<evidence type="ECO:0000256" key="1">
    <source>
        <dbReference type="ARBA" id="ARBA00005417"/>
    </source>
</evidence>
<dbReference type="Gene3D" id="3.40.50.300">
    <property type="entry name" value="P-loop containing nucleotide triphosphate hydrolases"/>
    <property type="match status" value="1"/>
</dbReference>
<proteinExistence type="inferred from homology"/>
<gene>
    <name evidence="7" type="ordered locus">TEQUI_0632</name>
</gene>
<dbReference type="InterPro" id="IPR027417">
    <property type="entry name" value="P-loop_NTPase"/>
</dbReference>
<evidence type="ECO:0000259" key="6">
    <source>
        <dbReference type="PROSITE" id="PS50893"/>
    </source>
</evidence>
<dbReference type="Pfam" id="PF00005">
    <property type="entry name" value="ABC_tran"/>
    <property type="match status" value="1"/>
</dbReference>
<keyword evidence="3" id="KW-1003">Cell membrane</keyword>
<dbReference type="InterPro" id="IPR017871">
    <property type="entry name" value="ABC_transporter-like_CS"/>
</dbReference>
<dbReference type="AlphaFoldDB" id="A0A654KGQ7"/>
<dbReference type="PROSITE" id="PS50893">
    <property type="entry name" value="ABC_TRANSPORTER_2"/>
    <property type="match status" value="1"/>
</dbReference>
<evidence type="ECO:0000256" key="2">
    <source>
        <dbReference type="ARBA" id="ARBA00022448"/>
    </source>
</evidence>
<dbReference type="Proteomes" id="UP000007472">
    <property type="component" value="Chromosome"/>
</dbReference>
<keyword evidence="2" id="KW-0813">Transport</keyword>
<sequence>MLSTTSCSIIAIHNLFKTFQLKSKSICAVCDVTLDVIRGETLGIVGESGSGKSTLARIMVGLLKPDSGLVEFEGIDVHNPSKSERMYLTQNIQMVFQNPYASLNPRMSIMDVLAEPFVIHKKFNSKQALKSRVYELLEEVGLNPQWANRYPHEFSGGQRQRIAIARALALKPKFLVCDEAVSALDVSVQAQIILLLKRIQKEYGLTMVFISHDLSVVRLISDRVGVLYKGELLELNRSSDMYCNPQNHYTKTLLNAVLPADVSIAKSKLEASA</sequence>
<dbReference type="GO" id="GO:0016887">
    <property type="term" value="F:ATP hydrolysis activity"/>
    <property type="evidence" value="ECO:0007669"/>
    <property type="project" value="InterPro"/>
</dbReference>
<dbReference type="PANTHER" id="PTHR43776">
    <property type="entry name" value="TRANSPORT ATP-BINDING PROTEIN"/>
    <property type="match status" value="1"/>
</dbReference>
<keyword evidence="3" id="KW-0472">Membrane</keyword>
<name>A0A654KGQ7_TAYEM</name>
<dbReference type="InterPro" id="IPR050319">
    <property type="entry name" value="ABC_transp_ATP-bind"/>
</dbReference>
<protein>
    <submittedName>
        <fullName evidence="7">Oligopeptide transport ATP-binding protein OppF</fullName>
    </submittedName>
</protein>
<evidence type="ECO:0000313" key="8">
    <source>
        <dbReference type="Proteomes" id="UP000007472"/>
    </source>
</evidence>
<keyword evidence="4" id="KW-0547">Nucleotide-binding</keyword>
<evidence type="ECO:0000313" key="7">
    <source>
        <dbReference type="EMBL" id="ADU91570.1"/>
    </source>
</evidence>
<dbReference type="GO" id="GO:0005524">
    <property type="term" value="F:ATP binding"/>
    <property type="evidence" value="ECO:0007669"/>
    <property type="project" value="UniProtKB-KW"/>
</dbReference>
<comment type="similarity">
    <text evidence="1">Belongs to the ABC transporter superfamily.</text>
</comment>
<reference evidence="7 8" key="1">
    <citation type="journal article" date="2011" name="J. Bacteriol.">
        <title>Genome sequence of Taylorella equigenitalis MCE9, the causative agent of contagious equine metritis.</title>
        <authorList>
            <person name="Hebert L."/>
            <person name="Moumen B."/>
            <person name="Duquesne F."/>
            <person name="Breuil M.F."/>
            <person name="Laugier C."/>
            <person name="Batto J.M."/>
            <person name="Renault P."/>
            <person name="Petry S."/>
        </authorList>
    </citation>
    <scope>NUCLEOTIDE SEQUENCE [LARGE SCALE GENOMIC DNA]</scope>
    <source>
        <strain evidence="7 8">MCE9</strain>
    </source>
</reference>
<dbReference type="InterPro" id="IPR003593">
    <property type="entry name" value="AAA+_ATPase"/>
</dbReference>
<feature type="domain" description="ABC transporter" evidence="6">
    <location>
        <begin position="10"/>
        <end position="254"/>
    </location>
</feature>